<protein>
    <submittedName>
        <fullName evidence="12">Cache domain-containing protein</fullName>
    </submittedName>
</protein>
<dbReference type="InterPro" id="IPR004090">
    <property type="entry name" value="Chemotax_Me-accpt_rcpt"/>
</dbReference>
<name>A0A941DFK0_9BURK</name>
<organism evidence="12 13">
    <name type="scientific">Undibacterium baiyunense</name>
    <dbReference type="NCBI Taxonomy" id="2828731"/>
    <lineage>
        <taxon>Bacteria</taxon>
        <taxon>Pseudomonadati</taxon>
        <taxon>Pseudomonadota</taxon>
        <taxon>Betaproteobacteria</taxon>
        <taxon>Burkholderiales</taxon>
        <taxon>Oxalobacteraceae</taxon>
        <taxon>Undibacterium</taxon>
    </lineage>
</organism>
<dbReference type="InterPro" id="IPR051310">
    <property type="entry name" value="MCP_chemotaxis"/>
</dbReference>
<evidence type="ECO:0000256" key="8">
    <source>
        <dbReference type="PROSITE-ProRule" id="PRU00284"/>
    </source>
</evidence>
<evidence type="ECO:0000256" key="2">
    <source>
        <dbReference type="ARBA" id="ARBA00022475"/>
    </source>
</evidence>
<gene>
    <name evidence="12" type="ORF">KDM92_14860</name>
</gene>
<comment type="similarity">
    <text evidence="7">Belongs to the methyl-accepting chemotaxis (MCP) protein family.</text>
</comment>
<dbReference type="SMART" id="SM00283">
    <property type="entry name" value="MA"/>
    <property type="match status" value="1"/>
</dbReference>
<feature type="domain" description="Methyl-accepting transducer" evidence="11">
    <location>
        <begin position="277"/>
        <end position="506"/>
    </location>
</feature>
<keyword evidence="13" id="KW-1185">Reference proteome</keyword>
<evidence type="ECO:0000259" key="11">
    <source>
        <dbReference type="PROSITE" id="PS50111"/>
    </source>
</evidence>
<feature type="coiled-coil region" evidence="9">
    <location>
        <begin position="477"/>
        <end position="515"/>
    </location>
</feature>
<keyword evidence="6 10" id="KW-0472">Membrane</keyword>
<keyword evidence="8" id="KW-0807">Transducer</keyword>
<keyword evidence="2" id="KW-1003">Cell membrane</keyword>
<dbReference type="PRINTS" id="PR00260">
    <property type="entry name" value="CHEMTRNSDUCR"/>
</dbReference>
<evidence type="ECO:0000256" key="6">
    <source>
        <dbReference type="ARBA" id="ARBA00023136"/>
    </source>
</evidence>
<proteinExistence type="inferred from homology"/>
<dbReference type="GO" id="GO:0004888">
    <property type="term" value="F:transmembrane signaling receptor activity"/>
    <property type="evidence" value="ECO:0007669"/>
    <property type="project" value="InterPro"/>
</dbReference>
<feature type="transmembrane region" description="Helical" evidence="10">
    <location>
        <begin position="17"/>
        <end position="36"/>
    </location>
</feature>
<dbReference type="InterPro" id="IPR004089">
    <property type="entry name" value="MCPsignal_dom"/>
</dbReference>
<evidence type="ECO:0000256" key="7">
    <source>
        <dbReference type="ARBA" id="ARBA00029447"/>
    </source>
</evidence>
<accession>A0A941DFK0</accession>
<dbReference type="InterPro" id="IPR033480">
    <property type="entry name" value="sCache_2"/>
</dbReference>
<evidence type="ECO:0000256" key="10">
    <source>
        <dbReference type="SAM" id="Phobius"/>
    </source>
</evidence>
<dbReference type="GO" id="GO:0006935">
    <property type="term" value="P:chemotaxis"/>
    <property type="evidence" value="ECO:0007669"/>
    <property type="project" value="InterPro"/>
</dbReference>
<keyword evidence="9" id="KW-0175">Coiled coil</keyword>
<dbReference type="Pfam" id="PF17200">
    <property type="entry name" value="sCache_2"/>
    <property type="match status" value="1"/>
</dbReference>
<comment type="subcellular location">
    <subcellularLocation>
        <location evidence="1">Cell membrane</location>
        <topology evidence="1">Multi-pass membrane protein</topology>
    </subcellularLocation>
</comment>
<sequence>MSGFFSQIHQISVSKRLGALVIGAILGIFALSLLVLQNEKKTLFSMHQSNVKNAVELANTLVEHYQKQVTEGKMNEADAKQAALNAVKNMRFGDNGYLWINDTHPRMIMHPILPNLIGQDLSDKKDSKGKVLYVEMRDIAKSKGEGYLGFMWPKPNGTTPVEKLAYFKLNAQWSWIISTGVYIDDIDSALYKSAIQMLITVGVLSFLLFSLGFFISRGLVKQLGCEPQYAVDITSAIAAGDLTVHIDLDTNNQTSLLYSIFTMRNSLRDIIREVRKGTDSIATSSTEIASGNMDLSARTESQSSSLEETAASMMALTDAVKLNSSHARNANQMAAAASSVAVKGGTVVNEVISTMGVINTSSQKIVDIISVIDGIAFQTNILALNAAVEAARAGEQGRGFAVVASEVRSLAQRSASAAKEIKILIGDSVDSVKLGTQLVDQAGETMKEIVESVDHVTQIMEEITKASDEQASGIEQVNAAIREMDDATQQNAALVEEAAAAAAAMQEQAAALTQVVHMFKMRGDPVVTAQGNKVKRAPQLH</sequence>
<reference evidence="12 13" key="1">
    <citation type="submission" date="2021-04" db="EMBL/GenBank/DDBJ databases">
        <title>novel species isolated from subtropical streams in China.</title>
        <authorList>
            <person name="Lu H."/>
        </authorList>
    </citation>
    <scope>NUCLEOTIDE SEQUENCE [LARGE SCALE GENOMIC DNA]</scope>
    <source>
        <strain evidence="12 13">BYS107W</strain>
    </source>
</reference>
<dbReference type="GO" id="GO:0005886">
    <property type="term" value="C:plasma membrane"/>
    <property type="evidence" value="ECO:0007669"/>
    <property type="project" value="UniProtKB-SubCell"/>
</dbReference>
<evidence type="ECO:0000256" key="4">
    <source>
        <dbReference type="ARBA" id="ARBA00022692"/>
    </source>
</evidence>
<evidence type="ECO:0000313" key="12">
    <source>
        <dbReference type="EMBL" id="MBR7747864.1"/>
    </source>
</evidence>
<dbReference type="PANTHER" id="PTHR43531:SF14">
    <property type="entry name" value="METHYL-ACCEPTING CHEMOTAXIS PROTEIN I-RELATED"/>
    <property type="match status" value="1"/>
</dbReference>
<dbReference type="GO" id="GO:0007165">
    <property type="term" value="P:signal transduction"/>
    <property type="evidence" value="ECO:0007669"/>
    <property type="project" value="UniProtKB-KW"/>
</dbReference>
<dbReference type="Proteomes" id="UP000680158">
    <property type="component" value="Unassembled WGS sequence"/>
</dbReference>
<dbReference type="Pfam" id="PF00015">
    <property type="entry name" value="MCPsignal"/>
    <property type="match status" value="1"/>
</dbReference>
<evidence type="ECO:0000256" key="1">
    <source>
        <dbReference type="ARBA" id="ARBA00004651"/>
    </source>
</evidence>
<feature type="transmembrane region" description="Helical" evidence="10">
    <location>
        <begin position="197"/>
        <end position="215"/>
    </location>
</feature>
<keyword evidence="5 10" id="KW-1133">Transmembrane helix</keyword>
<comment type="caution">
    <text evidence="12">The sequence shown here is derived from an EMBL/GenBank/DDBJ whole genome shotgun (WGS) entry which is preliminary data.</text>
</comment>
<evidence type="ECO:0000256" key="5">
    <source>
        <dbReference type="ARBA" id="ARBA00022989"/>
    </source>
</evidence>
<dbReference type="EMBL" id="JAGSPM010000009">
    <property type="protein sequence ID" value="MBR7747864.1"/>
    <property type="molecule type" value="Genomic_DNA"/>
</dbReference>
<dbReference type="FunFam" id="1.10.287.950:FF:000001">
    <property type="entry name" value="Methyl-accepting chemotaxis sensory transducer"/>
    <property type="match status" value="1"/>
</dbReference>
<dbReference type="PANTHER" id="PTHR43531">
    <property type="entry name" value="PROTEIN ICFG"/>
    <property type="match status" value="1"/>
</dbReference>
<evidence type="ECO:0000256" key="3">
    <source>
        <dbReference type="ARBA" id="ARBA00022481"/>
    </source>
</evidence>
<keyword evidence="4 10" id="KW-0812">Transmembrane</keyword>
<dbReference type="CDD" id="cd11386">
    <property type="entry name" value="MCP_signal"/>
    <property type="match status" value="1"/>
</dbReference>
<evidence type="ECO:0000313" key="13">
    <source>
        <dbReference type="Proteomes" id="UP000680158"/>
    </source>
</evidence>
<dbReference type="SUPFAM" id="SSF58104">
    <property type="entry name" value="Methyl-accepting chemotaxis protein (MCP) signaling domain"/>
    <property type="match status" value="1"/>
</dbReference>
<dbReference type="Gene3D" id="3.30.450.20">
    <property type="entry name" value="PAS domain"/>
    <property type="match status" value="1"/>
</dbReference>
<dbReference type="SMART" id="SM01049">
    <property type="entry name" value="Cache_2"/>
    <property type="match status" value="1"/>
</dbReference>
<dbReference type="Gene3D" id="1.10.287.950">
    <property type="entry name" value="Methyl-accepting chemotaxis protein"/>
    <property type="match status" value="1"/>
</dbReference>
<dbReference type="RefSeq" id="WP_212685232.1">
    <property type="nucleotide sequence ID" value="NZ_JAGSPM010000009.1"/>
</dbReference>
<dbReference type="PROSITE" id="PS50111">
    <property type="entry name" value="CHEMOTAXIS_TRANSDUC_2"/>
    <property type="match status" value="1"/>
</dbReference>
<evidence type="ECO:0000256" key="9">
    <source>
        <dbReference type="SAM" id="Coils"/>
    </source>
</evidence>
<keyword evidence="3" id="KW-0488">Methylation</keyword>
<dbReference type="AlphaFoldDB" id="A0A941DFK0"/>